<reference evidence="2 3" key="1">
    <citation type="submission" date="2016-09" db="EMBL/GenBank/DDBJ databases">
        <title>Xenorhabdus thuongxuanensis sp. nov. and Xenorhabdus eapokensis sp. nov., isolated from Steinernema species.</title>
        <authorList>
            <person name="Kaempfer P."/>
            <person name="Tobias N.J."/>
            <person name="Phan Ke L."/>
            <person name="Bode H.B."/>
            <person name="Glaeser S.P."/>
        </authorList>
    </citation>
    <scope>NUCLEOTIDE SEQUENCE [LARGE SCALE GENOMIC DNA]</scope>
    <source>
        <strain evidence="2 3">30TX1</strain>
    </source>
</reference>
<evidence type="ECO:0000313" key="3">
    <source>
        <dbReference type="Proteomes" id="UP000186277"/>
    </source>
</evidence>
<dbReference type="GO" id="GO:0006313">
    <property type="term" value="P:DNA transposition"/>
    <property type="evidence" value="ECO:0007669"/>
    <property type="project" value="InterPro"/>
</dbReference>
<proteinExistence type="predicted"/>
<dbReference type="OrthoDB" id="6447943at2"/>
<evidence type="ECO:0000259" key="1">
    <source>
        <dbReference type="Pfam" id="PF03811"/>
    </source>
</evidence>
<dbReference type="EMBL" id="MKGR01000047">
    <property type="protein sequence ID" value="OKP00885.1"/>
    <property type="molecule type" value="Genomic_DNA"/>
</dbReference>
<keyword evidence="3" id="KW-1185">Reference proteome</keyword>
<dbReference type="Pfam" id="PF03811">
    <property type="entry name" value="Zn_ribbon_InsA"/>
    <property type="match status" value="1"/>
</dbReference>
<name>A0A1Q5TKX9_9GAMM</name>
<accession>A0A1Q5TKX9</accession>
<gene>
    <name evidence="2" type="ORF">Xentx_03483</name>
</gene>
<dbReference type="InterPro" id="IPR003220">
    <property type="entry name" value="InsA_N_dom_Znf"/>
</dbReference>
<protein>
    <submittedName>
        <fullName evidence="2">Transposase</fullName>
    </submittedName>
</protein>
<organism evidence="2 3">
    <name type="scientific">Xenorhabdus thuongxuanensis</name>
    <dbReference type="NCBI Taxonomy" id="1873484"/>
    <lineage>
        <taxon>Bacteria</taxon>
        <taxon>Pseudomonadati</taxon>
        <taxon>Pseudomonadota</taxon>
        <taxon>Gammaproteobacteria</taxon>
        <taxon>Enterobacterales</taxon>
        <taxon>Morganellaceae</taxon>
        <taxon>Xenorhabdus</taxon>
    </lineage>
</organism>
<comment type="caution">
    <text evidence="2">The sequence shown here is derived from an EMBL/GenBank/DDBJ whole genome shotgun (WGS) entry which is preliminary data.</text>
</comment>
<dbReference type="AlphaFoldDB" id="A0A1Q5TKX9"/>
<feature type="domain" description="InsA N-terminal zinc ribbon" evidence="1">
    <location>
        <begin position="1"/>
        <end position="31"/>
    </location>
</feature>
<dbReference type="Proteomes" id="UP000186277">
    <property type="component" value="Unassembled WGS sequence"/>
</dbReference>
<sequence>MATIEIKCRFCQQTEFVKKHCKGDASHQRYRVVYPANEPFNLNTPIKHARQA</sequence>
<evidence type="ECO:0000313" key="2">
    <source>
        <dbReference type="EMBL" id="OKP00885.1"/>
    </source>
</evidence>